<organism evidence="2 3">
    <name type="scientific">Halobacillus campisalis</name>
    <dbReference type="NCBI Taxonomy" id="435909"/>
    <lineage>
        <taxon>Bacteria</taxon>
        <taxon>Bacillati</taxon>
        <taxon>Bacillota</taxon>
        <taxon>Bacilli</taxon>
        <taxon>Bacillales</taxon>
        <taxon>Bacillaceae</taxon>
        <taxon>Halobacillus</taxon>
    </lineage>
</organism>
<dbReference type="EMBL" id="JBHTBY010000008">
    <property type="protein sequence ID" value="MFC7321334.1"/>
    <property type="molecule type" value="Genomic_DNA"/>
</dbReference>
<keyword evidence="3" id="KW-1185">Reference proteome</keyword>
<evidence type="ECO:0000313" key="3">
    <source>
        <dbReference type="Proteomes" id="UP001596494"/>
    </source>
</evidence>
<dbReference type="RefSeq" id="WP_289216433.1">
    <property type="nucleotide sequence ID" value="NZ_JAPVRC010000006.1"/>
</dbReference>
<protein>
    <submittedName>
        <fullName evidence="2">YgjP-like metallopeptidase domain-containing protein</fullName>
    </submittedName>
</protein>
<comment type="caution">
    <text evidence="2">The sequence shown here is derived from an EMBL/GenBank/DDBJ whole genome shotgun (WGS) entry which is preliminary data.</text>
</comment>
<name>A0ABW2K3R3_9BACI</name>
<feature type="domain" description="YgjP-like metallopeptidase" evidence="1">
    <location>
        <begin position="25"/>
        <end position="147"/>
    </location>
</feature>
<accession>A0ABW2K3R3</accession>
<evidence type="ECO:0000259" key="1">
    <source>
        <dbReference type="Pfam" id="PF01863"/>
    </source>
</evidence>
<dbReference type="InterPro" id="IPR002725">
    <property type="entry name" value="YgjP-like_metallopeptidase"/>
</dbReference>
<sequence>MPVLKIEEDTINFAYYKKDDVSFVKIYLDDLNGVSVTAHTDKSEEDVKAFLRKKKNWLDEKWKKLHLDLYTENELKENAKIAYLGRKYKLNIEETTSKDPGFTFHKGKFKFTCPHSLSKNKQEQTFTQLMENWLQKKAEEKFPQLYQGALMENDQYRLGVKTDSAIYLNWRLVKRSKQEISKVIEDLKQEKTY</sequence>
<gene>
    <name evidence="2" type="ORF">ACFQMN_10610</name>
</gene>
<reference evidence="3" key="1">
    <citation type="journal article" date="2019" name="Int. J. Syst. Evol. Microbiol.">
        <title>The Global Catalogue of Microorganisms (GCM) 10K type strain sequencing project: providing services to taxonomists for standard genome sequencing and annotation.</title>
        <authorList>
            <consortium name="The Broad Institute Genomics Platform"/>
            <consortium name="The Broad Institute Genome Sequencing Center for Infectious Disease"/>
            <person name="Wu L."/>
            <person name="Ma J."/>
        </authorList>
    </citation>
    <scope>NUCLEOTIDE SEQUENCE [LARGE SCALE GENOMIC DNA]</scope>
    <source>
        <strain evidence="3">CCUG 73951</strain>
    </source>
</reference>
<proteinExistence type="predicted"/>
<evidence type="ECO:0000313" key="2">
    <source>
        <dbReference type="EMBL" id="MFC7321334.1"/>
    </source>
</evidence>
<dbReference type="Proteomes" id="UP001596494">
    <property type="component" value="Unassembled WGS sequence"/>
</dbReference>
<dbReference type="Pfam" id="PF01863">
    <property type="entry name" value="YgjP-like"/>
    <property type="match status" value="1"/>
</dbReference>